<dbReference type="InterPro" id="IPR000253">
    <property type="entry name" value="FHA_dom"/>
</dbReference>
<dbReference type="EMBL" id="BAABHK010000020">
    <property type="protein sequence ID" value="GAA4637777.1"/>
    <property type="molecule type" value="Genomic_DNA"/>
</dbReference>
<comment type="caution">
    <text evidence="3">The sequence shown here is derived from an EMBL/GenBank/DDBJ whole genome shotgun (WGS) entry which is preliminary data.</text>
</comment>
<feature type="domain" description="FHA" evidence="2">
    <location>
        <begin position="19"/>
        <end position="68"/>
    </location>
</feature>
<dbReference type="InterPro" id="IPR032030">
    <property type="entry name" value="YscD_cytoplasmic_dom"/>
</dbReference>
<dbReference type="SUPFAM" id="SSF49879">
    <property type="entry name" value="SMAD/FHA domain"/>
    <property type="match status" value="1"/>
</dbReference>
<evidence type="ECO:0000259" key="2">
    <source>
        <dbReference type="PROSITE" id="PS50006"/>
    </source>
</evidence>
<evidence type="ECO:0000313" key="4">
    <source>
        <dbReference type="Proteomes" id="UP001501442"/>
    </source>
</evidence>
<keyword evidence="1" id="KW-0597">Phosphoprotein</keyword>
<dbReference type="CDD" id="cd00060">
    <property type="entry name" value="FHA"/>
    <property type="match status" value="1"/>
</dbReference>
<organism evidence="3 4">
    <name type="scientific">Actinoallomurus vinaceus</name>
    <dbReference type="NCBI Taxonomy" id="1080074"/>
    <lineage>
        <taxon>Bacteria</taxon>
        <taxon>Bacillati</taxon>
        <taxon>Actinomycetota</taxon>
        <taxon>Actinomycetes</taxon>
        <taxon>Streptosporangiales</taxon>
        <taxon>Thermomonosporaceae</taxon>
        <taxon>Actinoallomurus</taxon>
    </lineage>
</organism>
<dbReference type="Proteomes" id="UP001501442">
    <property type="component" value="Unassembled WGS sequence"/>
</dbReference>
<evidence type="ECO:0000256" key="1">
    <source>
        <dbReference type="ARBA" id="ARBA00022553"/>
    </source>
</evidence>
<evidence type="ECO:0000313" key="3">
    <source>
        <dbReference type="EMBL" id="GAA4637777.1"/>
    </source>
</evidence>
<dbReference type="InterPro" id="IPR008984">
    <property type="entry name" value="SMAD_FHA_dom_sf"/>
</dbReference>
<gene>
    <name evidence="3" type="ORF">GCM10023196_092960</name>
</gene>
<dbReference type="SMART" id="SM00240">
    <property type="entry name" value="FHA"/>
    <property type="match status" value="1"/>
</dbReference>
<proteinExistence type="predicted"/>
<dbReference type="Gene3D" id="2.60.200.20">
    <property type="match status" value="1"/>
</dbReference>
<keyword evidence="4" id="KW-1185">Reference proteome</keyword>
<sequence length="91" mass="10078">MPAIAVRLAGVTSVFYDRFVIGTRSDCDLVLYDEDASPVHALVVPDETGWRVEDMGSLRGVRVNGRLRATFRLEKGDRVRLGNTTLIMVPS</sequence>
<protein>
    <recommendedName>
        <fullName evidence="2">FHA domain-containing protein</fullName>
    </recommendedName>
</protein>
<reference evidence="4" key="1">
    <citation type="journal article" date="2019" name="Int. J. Syst. Evol. Microbiol.">
        <title>The Global Catalogue of Microorganisms (GCM) 10K type strain sequencing project: providing services to taxonomists for standard genome sequencing and annotation.</title>
        <authorList>
            <consortium name="The Broad Institute Genomics Platform"/>
            <consortium name="The Broad Institute Genome Sequencing Center for Infectious Disease"/>
            <person name="Wu L."/>
            <person name="Ma J."/>
        </authorList>
    </citation>
    <scope>NUCLEOTIDE SEQUENCE [LARGE SCALE GENOMIC DNA]</scope>
    <source>
        <strain evidence="4">JCM 17939</strain>
    </source>
</reference>
<dbReference type="Pfam" id="PF16697">
    <property type="entry name" value="Yop-YscD_cpl"/>
    <property type="match status" value="1"/>
</dbReference>
<dbReference type="RefSeq" id="WP_345440965.1">
    <property type="nucleotide sequence ID" value="NZ_BAABHK010000020.1"/>
</dbReference>
<name>A0ABP8UQN4_9ACTN</name>
<dbReference type="PROSITE" id="PS50006">
    <property type="entry name" value="FHA_DOMAIN"/>
    <property type="match status" value="1"/>
</dbReference>
<accession>A0ABP8UQN4</accession>